<dbReference type="RefSeq" id="WP_124973770.1">
    <property type="nucleotide sequence ID" value="NZ_RQVS01000019.1"/>
</dbReference>
<proteinExistence type="predicted"/>
<dbReference type="Proteomes" id="UP000274391">
    <property type="component" value="Unassembled WGS sequence"/>
</dbReference>
<feature type="domain" description="MoaB/Mog" evidence="3">
    <location>
        <begin position="6"/>
        <end position="153"/>
    </location>
</feature>
<dbReference type="AlphaFoldDB" id="A0A3P3VSL8"/>
<dbReference type="Pfam" id="PF00994">
    <property type="entry name" value="MoCF_biosynth"/>
    <property type="match status" value="1"/>
</dbReference>
<comment type="caution">
    <text evidence="4">The sequence shown here is derived from an EMBL/GenBank/DDBJ whole genome shotgun (WGS) entry which is preliminary data.</text>
</comment>
<comment type="pathway">
    <text evidence="1">Cofactor biosynthesis; molybdopterin biosynthesis.</text>
</comment>
<keyword evidence="5" id="KW-1185">Reference proteome</keyword>
<keyword evidence="2" id="KW-0501">Molybdenum cofactor biosynthesis</keyword>
<dbReference type="SUPFAM" id="SSF53218">
    <property type="entry name" value="Molybdenum cofactor biosynthesis proteins"/>
    <property type="match status" value="1"/>
</dbReference>
<dbReference type="OrthoDB" id="9794429at2"/>
<protein>
    <submittedName>
        <fullName evidence="4">MogA/MoaB family molybdenum cofactor biosynthesis protein</fullName>
    </submittedName>
</protein>
<name>A0A3P3VSL8_9MICO</name>
<evidence type="ECO:0000313" key="5">
    <source>
        <dbReference type="Proteomes" id="UP000274391"/>
    </source>
</evidence>
<dbReference type="GO" id="GO:0006777">
    <property type="term" value="P:Mo-molybdopterin cofactor biosynthetic process"/>
    <property type="evidence" value="ECO:0007669"/>
    <property type="project" value="UniProtKB-KW"/>
</dbReference>
<dbReference type="Gene3D" id="3.40.980.10">
    <property type="entry name" value="MoaB/Mog-like domain"/>
    <property type="match status" value="1"/>
</dbReference>
<accession>A0A3P3VSL8</accession>
<dbReference type="SMART" id="SM00852">
    <property type="entry name" value="MoCF_biosynth"/>
    <property type="match status" value="1"/>
</dbReference>
<evidence type="ECO:0000256" key="2">
    <source>
        <dbReference type="ARBA" id="ARBA00023150"/>
    </source>
</evidence>
<dbReference type="InterPro" id="IPR051920">
    <property type="entry name" value="MPT_Adenylyltrnsfr/MoaC-Rel"/>
</dbReference>
<evidence type="ECO:0000313" key="4">
    <source>
        <dbReference type="EMBL" id="RRJ85745.1"/>
    </source>
</evidence>
<organism evidence="4 5">
    <name type="scientific">Gulosibacter macacae</name>
    <dbReference type="NCBI Taxonomy" id="2488791"/>
    <lineage>
        <taxon>Bacteria</taxon>
        <taxon>Bacillati</taxon>
        <taxon>Actinomycetota</taxon>
        <taxon>Actinomycetes</taxon>
        <taxon>Micrococcales</taxon>
        <taxon>Microbacteriaceae</taxon>
        <taxon>Gulosibacter</taxon>
    </lineage>
</organism>
<reference evidence="4 5" key="1">
    <citation type="submission" date="2018-11" db="EMBL/GenBank/DDBJ databases">
        <title>YIM 102482-1 draft genome.</title>
        <authorList>
            <person name="Li G."/>
            <person name="Jiang Y."/>
        </authorList>
    </citation>
    <scope>NUCLEOTIDE SEQUENCE [LARGE SCALE GENOMIC DNA]</scope>
    <source>
        <strain evidence="4 5">YIM 102482-1</strain>
    </source>
</reference>
<dbReference type="CDD" id="cd00886">
    <property type="entry name" value="MogA_MoaB"/>
    <property type="match status" value="1"/>
</dbReference>
<evidence type="ECO:0000259" key="3">
    <source>
        <dbReference type="SMART" id="SM00852"/>
    </source>
</evidence>
<sequence length="165" mass="16336">MKLHARVITVSDRAAAGEYEDRSGPEAATRLAEHGIAVDRIDVVADGIESVRAAVSAAADAGVALVFTAGGTGVSPRDLTPEATAPLLDVRLDGVAEAMRARGAVAVPSAVLSRGLVGLTGRGPGAVLIVNAPGSTGGVRDAVAVVGPLVAHIVGQARGDARAAH</sequence>
<gene>
    <name evidence="4" type="ORF">EG850_11930</name>
</gene>
<dbReference type="EMBL" id="RQVS01000019">
    <property type="protein sequence ID" value="RRJ85745.1"/>
    <property type="molecule type" value="Genomic_DNA"/>
</dbReference>
<dbReference type="InterPro" id="IPR036425">
    <property type="entry name" value="MoaB/Mog-like_dom_sf"/>
</dbReference>
<dbReference type="PANTHER" id="PTHR43764">
    <property type="entry name" value="MOLYBDENUM COFACTOR BIOSYNTHESIS"/>
    <property type="match status" value="1"/>
</dbReference>
<dbReference type="InterPro" id="IPR001453">
    <property type="entry name" value="MoaB/Mog_dom"/>
</dbReference>
<dbReference type="PANTHER" id="PTHR43764:SF1">
    <property type="entry name" value="MOLYBDOPTERIN MOLYBDOTRANSFERASE"/>
    <property type="match status" value="1"/>
</dbReference>
<dbReference type="NCBIfam" id="TIGR00177">
    <property type="entry name" value="molyb_syn"/>
    <property type="match status" value="1"/>
</dbReference>
<evidence type="ECO:0000256" key="1">
    <source>
        <dbReference type="ARBA" id="ARBA00005046"/>
    </source>
</evidence>